<protein>
    <submittedName>
        <fullName evidence="1">Uncharacterized protein</fullName>
    </submittedName>
</protein>
<gene>
    <name evidence="1" type="ORF">LZ518_01650</name>
</gene>
<proteinExistence type="predicted"/>
<keyword evidence="2" id="KW-1185">Reference proteome</keyword>
<accession>A0ABT0S6Q6</accession>
<evidence type="ECO:0000313" key="2">
    <source>
        <dbReference type="Proteomes" id="UP001165383"/>
    </source>
</evidence>
<dbReference type="EMBL" id="JAMGBB010000001">
    <property type="protein sequence ID" value="MCL6739844.1"/>
    <property type="molecule type" value="Genomic_DNA"/>
</dbReference>
<evidence type="ECO:0000313" key="1">
    <source>
        <dbReference type="EMBL" id="MCL6739844.1"/>
    </source>
</evidence>
<dbReference type="Proteomes" id="UP001165383">
    <property type="component" value="Unassembled WGS sequence"/>
</dbReference>
<comment type="caution">
    <text evidence="1">The sequence shown here is derived from an EMBL/GenBank/DDBJ whole genome shotgun (WGS) entry which is preliminary data.</text>
</comment>
<organism evidence="1 2">
    <name type="scientific">Sphingomonas brevis</name>
    <dbReference type="NCBI Taxonomy" id="2908206"/>
    <lineage>
        <taxon>Bacteria</taxon>
        <taxon>Pseudomonadati</taxon>
        <taxon>Pseudomonadota</taxon>
        <taxon>Alphaproteobacteria</taxon>
        <taxon>Sphingomonadales</taxon>
        <taxon>Sphingomonadaceae</taxon>
        <taxon>Sphingomonas</taxon>
    </lineage>
</organism>
<name>A0ABT0S6Q6_9SPHN</name>
<sequence>MPRGLIFLVLLILILIGGIFLLSRSADELPVKTIETDVTSNAAAN</sequence>
<dbReference type="RefSeq" id="WP_249914315.1">
    <property type="nucleotide sequence ID" value="NZ_JAMGBB010000001.1"/>
</dbReference>
<reference evidence="1" key="1">
    <citation type="submission" date="2022-05" db="EMBL/GenBank/DDBJ databases">
        <authorList>
            <person name="Jo J.-H."/>
            <person name="Im W.-T."/>
        </authorList>
    </citation>
    <scope>NUCLEOTIDE SEQUENCE</scope>
    <source>
        <strain evidence="1">RB56-2</strain>
    </source>
</reference>